<accession>A0ABR6VA27</accession>
<reference evidence="1 2" key="1">
    <citation type="journal article" date="2020" name="Microorganisms">
        <title>Reliable Identification of Environmental Pseudomonas Isolates Using the rpoD Gene.</title>
        <authorList>
            <consortium name="The Broad Institute Genome Sequencing Platform"/>
            <person name="Girard L."/>
            <person name="Lood C."/>
            <person name="Rokni-Zadeh H."/>
            <person name="van Noort V."/>
            <person name="Lavigne R."/>
            <person name="De Mot R."/>
        </authorList>
    </citation>
    <scope>NUCLEOTIDE SEQUENCE [LARGE SCALE GENOMIC DNA]</scope>
    <source>
        <strain evidence="1 2">RW7P2</strain>
    </source>
</reference>
<dbReference type="PROSITE" id="PS51257">
    <property type="entry name" value="PROKAR_LIPOPROTEIN"/>
    <property type="match status" value="1"/>
</dbReference>
<gene>
    <name evidence="1" type="ORF">HU747_16755</name>
</gene>
<dbReference type="RefSeq" id="WP_027906947.1">
    <property type="nucleotide sequence ID" value="NZ_JABWRR010000011.1"/>
</dbReference>
<comment type="caution">
    <text evidence="1">The sequence shown here is derived from an EMBL/GenBank/DDBJ whole genome shotgun (WGS) entry which is preliminary data.</text>
</comment>
<evidence type="ECO:0000313" key="2">
    <source>
        <dbReference type="Proteomes" id="UP000628086"/>
    </source>
</evidence>
<protein>
    <submittedName>
        <fullName evidence="1">DUF4019 domain-containing protein</fullName>
    </submittedName>
</protein>
<dbReference type="Proteomes" id="UP000628086">
    <property type="component" value="Unassembled WGS sequence"/>
</dbReference>
<dbReference type="Pfam" id="PF13211">
    <property type="entry name" value="DUF4019"/>
    <property type="match status" value="1"/>
</dbReference>
<organism evidence="1 2">
    <name type="scientific">Pseudomonas taiwanensis</name>
    <dbReference type="NCBI Taxonomy" id="470150"/>
    <lineage>
        <taxon>Bacteria</taxon>
        <taxon>Pseudomonadati</taxon>
        <taxon>Pseudomonadota</taxon>
        <taxon>Gammaproteobacteria</taxon>
        <taxon>Pseudomonadales</taxon>
        <taxon>Pseudomonadaceae</taxon>
        <taxon>Pseudomonas</taxon>
    </lineage>
</organism>
<keyword evidence="2" id="KW-1185">Reference proteome</keyword>
<dbReference type="InterPro" id="IPR025091">
    <property type="entry name" value="DUF4019"/>
</dbReference>
<sequence length="167" mass="18146">MKQSVTLIICLSLLSACDVSINTNAPVIPVVVPALQPDAAITPQQRVIVSRALEFLMLLDEGRADLTWLPAGSALKASTSESNWVKGISGLRTGVGEFKHRNHAQISFTREMPDAPPGLYAAVQIQSSFSNLEVIEVVLLVEEDDQWRVVGYNISKNIQLKAAIPLL</sequence>
<name>A0ABR6VA27_9PSED</name>
<proteinExistence type="predicted"/>
<dbReference type="EMBL" id="JABWRS010000012">
    <property type="protein sequence ID" value="MBC3477239.1"/>
    <property type="molecule type" value="Genomic_DNA"/>
</dbReference>
<evidence type="ECO:0000313" key="1">
    <source>
        <dbReference type="EMBL" id="MBC3477239.1"/>
    </source>
</evidence>